<dbReference type="EMBL" id="JADKGY010000020">
    <property type="protein sequence ID" value="MBK9983519.1"/>
    <property type="molecule type" value="Genomic_DNA"/>
</dbReference>
<evidence type="ECO:0000256" key="1">
    <source>
        <dbReference type="SAM" id="SignalP"/>
    </source>
</evidence>
<protein>
    <submittedName>
        <fullName evidence="2">DUF885 domain-containing protein</fullName>
    </submittedName>
</protein>
<dbReference type="Proteomes" id="UP000808337">
    <property type="component" value="Unassembled WGS sequence"/>
</dbReference>
<dbReference type="Pfam" id="PF05960">
    <property type="entry name" value="DUF885"/>
    <property type="match status" value="1"/>
</dbReference>
<feature type="signal peptide" evidence="1">
    <location>
        <begin position="1"/>
        <end position="23"/>
    </location>
</feature>
<keyword evidence="1" id="KW-0732">Signal</keyword>
<proteinExistence type="predicted"/>
<dbReference type="PROSITE" id="PS51257">
    <property type="entry name" value="PROKAR_LIPOPROTEIN"/>
    <property type="match status" value="1"/>
</dbReference>
<evidence type="ECO:0000313" key="2">
    <source>
        <dbReference type="EMBL" id="MBK9983519.1"/>
    </source>
</evidence>
<feature type="chain" id="PRO_5039490874" evidence="1">
    <location>
        <begin position="24"/>
        <end position="586"/>
    </location>
</feature>
<dbReference type="InterPro" id="IPR010281">
    <property type="entry name" value="DUF885"/>
</dbReference>
<comment type="caution">
    <text evidence="2">The sequence shown here is derived from an EMBL/GenBank/DDBJ whole genome shotgun (WGS) entry which is preliminary data.</text>
</comment>
<accession>A0A9D7SWM1</accession>
<evidence type="ECO:0000313" key="3">
    <source>
        <dbReference type="Proteomes" id="UP000808337"/>
    </source>
</evidence>
<sequence>MKNLLSAIAFVMVIAALSCKPQATSTNTENLDATFSTFENSFLDAYWKQHPSAAIFVGYGKYYENLVIPDSASVTNNIAFSKAWIDSLQTIDLSKLSDNNKISFNIIKNQLESDIWYQSVFKQQEWDASIYNLAGECDYLLNQPYAPLDARLKILSQHLQHADDYYKAALTSLHKPTKEHVELAILQNQGGLSLFGAALTDSITTSHLSSDEKDALQKNIAKTIQAINTYVEALKGIVANKNYEFRAFNIGKKLFTEKFKYDLATDFTPEQLYDKATADKKAYTHRMVETANGLWTKYYDKQAKPADSLKLIQMVLDKIQLQHAKPADFFAALTSQVHQLKKFIIEKNLFDFDTVSPPIVVRIMPEYARGFSIASAEFTPPYQKQGTTYYNIDDLTKFPPEKAESALRELNNYASQLLSIHEAVPGHCVQGIYNNKKSPDVLRSVFQNGAMIEGWAVYTEGMMLENGWADHAPEMELVHDKLKLRELANVIIDYDIQVLNKPKEEILHLLVVDCFQTNAQAEEKYHRATVSQVQLCSYYTGATAIQALRDDYQKKMGDKYSLKDFHEKFLSFGSSPVKYIRERMLQ</sequence>
<dbReference type="PANTHER" id="PTHR33361">
    <property type="entry name" value="GLR0591 PROTEIN"/>
    <property type="match status" value="1"/>
</dbReference>
<organism evidence="2 3">
    <name type="scientific">Candidatus Opimibacter skivensis</name>
    <dbReference type="NCBI Taxonomy" id="2982028"/>
    <lineage>
        <taxon>Bacteria</taxon>
        <taxon>Pseudomonadati</taxon>
        <taxon>Bacteroidota</taxon>
        <taxon>Saprospiria</taxon>
        <taxon>Saprospirales</taxon>
        <taxon>Saprospiraceae</taxon>
        <taxon>Candidatus Opimibacter</taxon>
    </lineage>
</organism>
<dbReference type="PANTHER" id="PTHR33361:SF15">
    <property type="entry name" value="DUF885 FAMILY LIPOPROTEIN"/>
    <property type="match status" value="1"/>
</dbReference>
<name>A0A9D7SWM1_9BACT</name>
<reference evidence="2 3" key="1">
    <citation type="submission" date="2020-10" db="EMBL/GenBank/DDBJ databases">
        <title>Connecting structure to function with the recovery of over 1000 high-quality activated sludge metagenome-assembled genomes encoding full-length rRNA genes using long-read sequencing.</title>
        <authorList>
            <person name="Singleton C.M."/>
            <person name="Petriglieri F."/>
            <person name="Kristensen J.M."/>
            <person name="Kirkegaard R.H."/>
            <person name="Michaelsen T.Y."/>
            <person name="Andersen M.H."/>
            <person name="Karst S.M."/>
            <person name="Dueholm M.S."/>
            <person name="Nielsen P.H."/>
            <person name="Albertsen M."/>
        </authorList>
    </citation>
    <scope>NUCLEOTIDE SEQUENCE [LARGE SCALE GENOMIC DNA]</scope>
    <source>
        <strain evidence="2">Ribe_18-Q3-R11-54_MAXAC.273</strain>
    </source>
</reference>
<gene>
    <name evidence="2" type="ORF">IPP15_14220</name>
</gene>
<dbReference type="AlphaFoldDB" id="A0A9D7SWM1"/>